<proteinExistence type="predicted"/>
<evidence type="ECO:0000256" key="1">
    <source>
        <dbReference type="SAM" id="SignalP"/>
    </source>
</evidence>
<dbReference type="Proteomes" id="UP000187261">
    <property type="component" value="Unassembled WGS sequence"/>
</dbReference>
<keyword evidence="3" id="KW-1185">Reference proteome</keyword>
<reference evidence="3" key="1">
    <citation type="submission" date="2016-10" db="EMBL/GenBank/DDBJ databases">
        <authorList>
            <person name="Varghese N."/>
            <person name="Submissions S."/>
        </authorList>
    </citation>
    <scope>NUCLEOTIDE SEQUENCE [LARGE SCALE GENOMIC DNA]</scope>
    <source>
        <strain evidence="3">DSM 19482</strain>
    </source>
</reference>
<gene>
    <name evidence="2" type="ORF">SAMN05660493_01319</name>
</gene>
<dbReference type="EMBL" id="FTPU01000011">
    <property type="protein sequence ID" value="SIT96629.1"/>
    <property type="molecule type" value="Genomic_DNA"/>
</dbReference>
<evidence type="ECO:0000313" key="2">
    <source>
        <dbReference type="EMBL" id="SIT96629.1"/>
    </source>
</evidence>
<feature type="signal peptide" evidence="1">
    <location>
        <begin position="1"/>
        <end position="18"/>
    </location>
</feature>
<dbReference type="AlphaFoldDB" id="A0A1U7PUR1"/>
<sequence length="110" mass="13074">MKKTCFLLLFLNSVLAFAQFGPKVTFSRENKIKYEILSDQLNIDLKILSQKNRDQKERLKLQDGSISFINYQQKKDSLCNVYVNNVAKLVDPDQVHYFWEIVNRRMKKKN</sequence>
<organism evidence="2 3">
    <name type="scientific">Epilithonimonas bovis DSM 19482</name>
    <dbReference type="NCBI Taxonomy" id="1121284"/>
    <lineage>
        <taxon>Bacteria</taxon>
        <taxon>Pseudomonadati</taxon>
        <taxon>Bacteroidota</taxon>
        <taxon>Flavobacteriia</taxon>
        <taxon>Flavobacteriales</taxon>
        <taxon>Weeksellaceae</taxon>
        <taxon>Chryseobacterium group</taxon>
        <taxon>Epilithonimonas</taxon>
    </lineage>
</organism>
<keyword evidence="1" id="KW-0732">Signal</keyword>
<feature type="chain" id="PRO_5013069768" evidence="1">
    <location>
        <begin position="19"/>
        <end position="110"/>
    </location>
</feature>
<dbReference type="STRING" id="1121284.SAMN05660493_01319"/>
<dbReference type="RefSeq" id="WP_076782841.1">
    <property type="nucleotide sequence ID" value="NZ_FTPU01000011.1"/>
</dbReference>
<evidence type="ECO:0000313" key="3">
    <source>
        <dbReference type="Proteomes" id="UP000187261"/>
    </source>
</evidence>
<protein>
    <submittedName>
        <fullName evidence="2">Uncharacterized protein</fullName>
    </submittedName>
</protein>
<accession>A0A1U7PUR1</accession>
<name>A0A1U7PUR1_9FLAO</name>